<protein>
    <recommendedName>
        <fullName evidence="5">Rhodanese domain-containing protein</fullName>
    </recommendedName>
</protein>
<dbReference type="GO" id="GO:0008641">
    <property type="term" value="F:ubiquitin-like modifier activating enzyme activity"/>
    <property type="evidence" value="ECO:0007669"/>
    <property type="project" value="InterPro"/>
</dbReference>
<evidence type="ECO:0000256" key="2">
    <source>
        <dbReference type="ARBA" id="ARBA00022741"/>
    </source>
</evidence>
<feature type="signal peptide" evidence="4">
    <location>
        <begin position="1"/>
        <end position="18"/>
    </location>
</feature>
<evidence type="ECO:0000256" key="1">
    <source>
        <dbReference type="ARBA" id="ARBA00022679"/>
    </source>
</evidence>
<keyword evidence="2" id="KW-0547">Nucleotide-binding</keyword>
<dbReference type="EMBL" id="JAQMWT010000020">
    <property type="protein sequence ID" value="KAJ8613899.1"/>
    <property type="molecule type" value="Genomic_DNA"/>
</dbReference>
<keyword evidence="1" id="KW-0808">Transferase</keyword>
<dbReference type="PROSITE" id="PS50206">
    <property type="entry name" value="RHODANESE_3"/>
    <property type="match status" value="1"/>
</dbReference>
<dbReference type="GO" id="GO:0004792">
    <property type="term" value="F:thiosulfate-cyanide sulfurtransferase activity"/>
    <property type="evidence" value="ECO:0007669"/>
    <property type="project" value="TreeGrafter"/>
</dbReference>
<proteinExistence type="predicted"/>
<evidence type="ECO:0000256" key="4">
    <source>
        <dbReference type="SAM" id="SignalP"/>
    </source>
</evidence>
<gene>
    <name evidence="6" type="ORF">CTAYLR_008693</name>
</gene>
<dbReference type="AlphaFoldDB" id="A0AAD7UPF3"/>
<dbReference type="InterPro" id="IPR001763">
    <property type="entry name" value="Rhodanese-like_dom"/>
</dbReference>
<dbReference type="Gene3D" id="3.40.250.10">
    <property type="entry name" value="Rhodanese-like domain"/>
    <property type="match status" value="1"/>
</dbReference>
<dbReference type="GO" id="GO:0005829">
    <property type="term" value="C:cytosol"/>
    <property type="evidence" value="ECO:0007669"/>
    <property type="project" value="TreeGrafter"/>
</dbReference>
<organism evidence="6 7">
    <name type="scientific">Chrysophaeum taylorii</name>
    <dbReference type="NCBI Taxonomy" id="2483200"/>
    <lineage>
        <taxon>Eukaryota</taxon>
        <taxon>Sar</taxon>
        <taxon>Stramenopiles</taxon>
        <taxon>Ochrophyta</taxon>
        <taxon>Pelagophyceae</taxon>
        <taxon>Pelagomonadales</taxon>
        <taxon>Pelagomonadaceae</taxon>
        <taxon>Chrysophaeum</taxon>
    </lineage>
</organism>
<feature type="domain" description="Rhodanese" evidence="5">
    <location>
        <begin position="304"/>
        <end position="387"/>
    </location>
</feature>
<dbReference type="InterPro" id="IPR000594">
    <property type="entry name" value="ThiF_NAD_FAD-bd"/>
</dbReference>
<accession>A0AAD7UPF3</accession>
<reference evidence="6" key="1">
    <citation type="submission" date="2023-01" db="EMBL/GenBank/DDBJ databases">
        <title>Metagenome sequencing of chrysophaentin producing Chrysophaeum taylorii.</title>
        <authorList>
            <person name="Davison J."/>
            <person name="Bewley C."/>
        </authorList>
    </citation>
    <scope>NUCLEOTIDE SEQUENCE</scope>
    <source>
        <strain evidence="6">NIES-1699</strain>
    </source>
</reference>
<dbReference type="SMART" id="SM00450">
    <property type="entry name" value="RHOD"/>
    <property type="match status" value="1"/>
</dbReference>
<dbReference type="InterPro" id="IPR036873">
    <property type="entry name" value="Rhodanese-like_dom_sf"/>
</dbReference>
<keyword evidence="3" id="KW-0067">ATP-binding</keyword>
<comment type="caution">
    <text evidence="6">The sequence shown here is derived from an EMBL/GenBank/DDBJ whole genome shotgun (WGS) entry which is preliminary data.</text>
</comment>
<dbReference type="Pfam" id="PF00899">
    <property type="entry name" value="ThiF"/>
    <property type="match status" value="1"/>
</dbReference>
<dbReference type="Pfam" id="PF00581">
    <property type="entry name" value="Rhodanese"/>
    <property type="match status" value="1"/>
</dbReference>
<dbReference type="GO" id="GO:0008146">
    <property type="term" value="F:sulfotransferase activity"/>
    <property type="evidence" value="ECO:0007669"/>
    <property type="project" value="TreeGrafter"/>
</dbReference>
<dbReference type="SUPFAM" id="SSF69572">
    <property type="entry name" value="Activating enzymes of the ubiquitin-like proteins"/>
    <property type="match status" value="1"/>
</dbReference>
<sequence length="389" mass="41287">MLLLLSASCWAWSHLSHGEVARYSRHLILGEVGVAGQEKLKNSRVLCVGAGGLGSPAMLYLAAAGVGTITVVDDDVVEVSNLQRQIIHSSGSVGVPKTQSASETLERVNPGCVVEQVRERLTLENAAELVAAHDVVVDGSDNFDTKFLVDDACVACGKPNVYAAILRFAGQVSVFNYPPGVGATYRDVLAAKPPPGAVPSCAEGGVLGVLCGVLGSIQATEVVKLLIGRPIGETLANRLLCYDALAMRFNEIPLVRGARPRVVVVNETEAAAAAAVLEEDAFAFETIGARDVASRLADGWTPYVLDVRMPQEAAICGLPFADGLCEHRSVATLASKLPRDRDVLVHCKTGFRSRLACKALAKLGFTRLYNMEGGILAWARDVDPRLPVY</sequence>
<dbReference type="CDD" id="cd00757">
    <property type="entry name" value="ThiF_MoeB_HesA_family"/>
    <property type="match status" value="1"/>
</dbReference>
<evidence type="ECO:0000256" key="3">
    <source>
        <dbReference type="ARBA" id="ARBA00022840"/>
    </source>
</evidence>
<name>A0AAD7UPF3_9STRA</name>
<evidence type="ECO:0000259" key="5">
    <source>
        <dbReference type="PROSITE" id="PS50206"/>
    </source>
</evidence>
<evidence type="ECO:0000313" key="6">
    <source>
        <dbReference type="EMBL" id="KAJ8613899.1"/>
    </source>
</evidence>
<dbReference type="Gene3D" id="3.40.50.720">
    <property type="entry name" value="NAD(P)-binding Rossmann-like Domain"/>
    <property type="match status" value="1"/>
</dbReference>
<dbReference type="InterPro" id="IPR035985">
    <property type="entry name" value="Ubiquitin-activating_enz"/>
</dbReference>
<dbReference type="Proteomes" id="UP001230188">
    <property type="component" value="Unassembled WGS sequence"/>
</dbReference>
<keyword evidence="4" id="KW-0732">Signal</keyword>
<dbReference type="GO" id="GO:0005524">
    <property type="term" value="F:ATP binding"/>
    <property type="evidence" value="ECO:0007669"/>
    <property type="project" value="UniProtKB-KW"/>
</dbReference>
<evidence type="ECO:0000313" key="7">
    <source>
        <dbReference type="Proteomes" id="UP001230188"/>
    </source>
</evidence>
<feature type="chain" id="PRO_5042085424" description="Rhodanese domain-containing protein" evidence="4">
    <location>
        <begin position="19"/>
        <end position="389"/>
    </location>
</feature>
<dbReference type="NCBIfam" id="NF004281">
    <property type="entry name" value="PRK05690.1"/>
    <property type="match status" value="1"/>
</dbReference>
<dbReference type="InterPro" id="IPR045886">
    <property type="entry name" value="ThiF/MoeB/HesA"/>
</dbReference>
<dbReference type="GO" id="GO:0016779">
    <property type="term" value="F:nucleotidyltransferase activity"/>
    <property type="evidence" value="ECO:0007669"/>
    <property type="project" value="TreeGrafter"/>
</dbReference>
<keyword evidence="7" id="KW-1185">Reference proteome</keyword>
<dbReference type="PANTHER" id="PTHR10953:SF102">
    <property type="entry name" value="ADENYLYLTRANSFERASE AND SULFURTRANSFERASE MOCS3"/>
    <property type="match status" value="1"/>
</dbReference>
<dbReference type="PANTHER" id="PTHR10953">
    <property type="entry name" value="UBIQUITIN-ACTIVATING ENZYME E1"/>
    <property type="match status" value="1"/>
</dbReference>
<dbReference type="FunFam" id="3.40.50.720:FF:000033">
    <property type="entry name" value="Adenylyltransferase and sulfurtransferase MOCS3"/>
    <property type="match status" value="1"/>
</dbReference>